<dbReference type="Pfam" id="PF14134">
    <property type="entry name" value="DUF4301"/>
    <property type="match status" value="1"/>
</dbReference>
<dbReference type="AlphaFoldDB" id="A0A1M5EER5"/>
<keyword evidence="3" id="KW-1185">Reference proteome</keyword>
<dbReference type="EMBL" id="FQTV01000013">
    <property type="protein sequence ID" value="SHF77783.1"/>
    <property type="molecule type" value="Genomic_DNA"/>
</dbReference>
<gene>
    <name evidence="2" type="ORF">SAMN05444405_113104</name>
</gene>
<sequence length="508" mass="56776">MITNQDKELLAKKGISEIQIESQLLCFAKGFPYLKLDSAASIGKGILELDAETQKEYLSAWEEYIKGDKTIVKFVPASGAASRMFKNLFEFLEADNNGPVTTFEKDFFAHVANFAFYEDLNAVCLKNEKQDIPSLINSGNYKAVVANLLNESGLNYGSLPKGLLKFHKYIDGARTPMEEHLAEGAMYASGKSGKVNVHFTVSTEHRKLFEALVEEKKEKYSKNFNVEYCVSFSEQKPSTDTVAADKDNKPFRNEDGSLLFRPGGHGALIENLNDLDADIVFIKNIDNVVPDKLKEDTILYKKLIAGVLVALQSQAFKYLKLLDSGKYTAEQIREIIQFVQKKLFCKNPETKVLEDADLVLYLKNKLNRPMRVCGMVKNVGEPGGGPFLAYNSDGTVSLQILESSQIDMSDSKSKDMFEKGTHFNPVDLVCSVRDYKGHKFDLTKFVDPATGFISNKSKNGKDLKALELPGLWNGAMSDWSTVFVEVPLSTFNPVKTVNDLLRPQHQND</sequence>
<dbReference type="SUPFAM" id="SSF53448">
    <property type="entry name" value="Nucleotide-diphospho-sugar transferases"/>
    <property type="match status" value="1"/>
</dbReference>
<organism evidence="2 3">
    <name type="scientific">Bacteroides luti</name>
    <dbReference type="NCBI Taxonomy" id="1297750"/>
    <lineage>
        <taxon>Bacteria</taxon>
        <taxon>Pseudomonadati</taxon>
        <taxon>Bacteroidota</taxon>
        <taxon>Bacteroidia</taxon>
        <taxon>Bacteroidales</taxon>
        <taxon>Bacteroidaceae</taxon>
        <taxon>Bacteroides</taxon>
    </lineage>
</organism>
<reference evidence="2 3" key="1">
    <citation type="submission" date="2016-11" db="EMBL/GenBank/DDBJ databases">
        <authorList>
            <person name="Jaros S."/>
            <person name="Januszkiewicz K."/>
            <person name="Wedrychowicz H."/>
        </authorList>
    </citation>
    <scope>NUCLEOTIDE SEQUENCE [LARGE SCALE GENOMIC DNA]</scope>
    <source>
        <strain evidence="2 3">DSM 26991</strain>
    </source>
</reference>
<dbReference type="STRING" id="1297750.SAMN05444405_113104"/>
<dbReference type="Proteomes" id="UP000184509">
    <property type="component" value="Unassembled WGS sequence"/>
</dbReference>
<accession>A0A1M5EER5</accession>
<dbReference type="InterPro" id="IPR025393">
    <property type="entry name" value="DUF4301"/>
</dbReference>
<evidence type="ECO:0000313" key="3">
    <source>
        <dbReference type="Proteomes" id="UP000184509"/>
    </source>
</evidence>
<dbReference type="RefSeq" id="WP_073402903.1">
    <property type="nucleotide sequence ID" value="NZ_FQTV01000013.1"/>
</dbReference>
<proteinExistence type="predicted"/>
<name>A0A1M5EER5_9BACE</name>
<evidence type="ECO:0000259" key="1">
    <source>
        <dbReference type="Pfam" id="PF14134"/>
    </source>
</evidence>
<dbReference type="OrthoDB" id="5572060at2"/>
<feature type="domain" description="DUF4301" evidence="1">
    <location>
        <begin position="3"/>
        <end position="506"/>
    </location>
</feature>
<protein>
    <recommendedName>
        <fullName evidence="1">DUF4301 domain-containing protein</fullName>
    </recommendedName>
</protein>
<evidence type="ECO:0000313" key="2">
    <source>
        <dbReference type="EMBL" id="SHF77783.1"/>
    </source>
</evidence>
<dbReference type="InterPro" id="IPR029044">
    <property type="entry name" value="Nucleotide-diphossugar_trans"/>
</dbReference>